<evidence type="ECO:0000256" key="1">
    <source>
        <dbReference type="SAM" id="SignalP"/>
    </source>
</evidence>
<sequence>MKVVKALGIAAGIFLGMNAMAQQVSTTATSSPSARPIPEHDVLFRKTVWRKIDLREKQNRPMFSENREITKIIMDAVKSGELTAYANDSVSKPLTREEFASNMTKQEAASGLSEEEIAAGFGNQKEEESAWGAALGGNNANANAGPATNEYFAKELYLLELKEDVVFDKKRSRMYHDIQTITIKIPATSNELGIENTLASFKMSDLVRVFRNNPETAIWYNAQNNAQHKNLADAFDLWLFSSYITKISNPGDRALADMHGAGAKGLLAAQEALEALIEYEYSLWSY</sequence>
<accession>A0A6B3LST3</accession>
<keyword evidence="3" id="KW-1185">Reference proteome</keyword>
<dbReference type="NCBIfam" id="TIGR03523">
    <property type="entry name" value="GldN"/>
    <property type="match status" value="1"/>
</dbReference>
<feature type="chain" id="PRO_5025561987" evidence="1">
    <location>
        <begin position="22"/>
        <end position="286"/>
    </location>
</feature>
<dbReference type="InterPro" id="IPR019847">
    <property type="entry name" value="Gliding_motility_assoc_GldN"/>
</dbReference>
<evidence type="ECO:0000313" key="2">
    <source>
        <dbReference type="EMBL" id="NEM96554.1"/>
    </source>
</evidence>
<feature type="signal peptide" evidence="1">
    <location>
        <begin position="1"/>
        <end position="21"/>
    </location>
</feature>
<dbReference type="Pfam" id="PF19841">
    <property type="entry name" value="GldN"/>
    <property type="match status" value="1"/>
</dbReference>
<proteinExistence type="predicted"/>
<reference evidence="2 3" key="1">
    <citation type="submission" date="2020-02" db="EMBL/GenBank/DDBJ databases">
        <authorList>
            <person name="Kim M.K."/>
        </authorList>
    </citation>
    <scope>NUCLEOTIDE SEQUENCE [LARGE SCALE GENOMIC DNA]</scope>
    <source>
        <strain evidence="2 3">BT327</strain>
    </source>
</reference>
<dbReference type="AlphaFoldDB" id="A0A6B3LST3"/>
<dbReference type="Proteomes" id="UP000474777">
    <property type="component" value="Unassembled WGS sequence"/>
</dbReference>
<evidence type="ECO:0000313" key="3">
    <source>
        <dbReference type="Proteomes" id="UP000474777"/>
    </source>
</evidence>
<dbReference type="RefSeq" id="WP_163911950.1">
    <property type="nucleotide sequence ID" value="NZ_JAAGWD010000001.1"/>
</dbReference>
<organism evidence="2 3">
    <name type="scientific">Pontibacter burrus</name>
    <dbReference type="NCBI Taxonomy" id="2704466"/>
    <lineage>
        <taxon>Bacteria</taxon>
        <taxon>Pseudomonadati</taxon>
        <taxon>Bacteroidota</taxon>
        <taxon>Cytophagia</taxon>
        <taxon>Cytophagales</taxon>
        <taxon>Hymenobacteraceae</taxon>
        <taxon>Pontibacter</taxon>
    </lineage>
</organism>
<name>A0A6B3LST3_9BACT</name>
<comment type="caution">
    <text evidence="2">The sequence shown here is derived from an EMBL/GenBank/DDBJ whole genome shotgun (WGS) entry which is preliminary data.</text>
</comment>
<keyword evidence="1" id="KW-0732">Signal</keyword>
<dbReference type="EMBL" id="JAAGWD010000001">
    <property type="protein sequence ID" value="NEM96554.1"/>
    <property type="molecule type" value="Genomic_DNA"/>
</dbReference>
<protein>
    <submittedName>
        <fullName evidence="2">Gliding motility protein GldN</fullName>
    </submittedName>
</protein>
<gene>
    <name evidence="2" type="primary">gldN</name>
    <name evidence="2" type="ORF">GXP69_02495</name>
</gene>